<evidence type="ECO:0000313" key="3">
    <source>
        <dbReference type="EMBL" id="GAG75705.1"/>
    </source>
</evidence>
<sequence>GGPLTTIAGPFASATNASINDNGEVAFGKAQIGNSGDGSKGILIGNGSFLDTIADDTGAFMAFSAPSLNNNSEVAIMAILDTEGAGIFSGPDALNDSIVSTGDALDGMTIVGLHMGINGFNDARQVVFTARLSDGTEGIYLASPVPLPAAFWLFGSGLLCMVGIVRRKKAA</sequence>
<keyword evidence="1" id="KW-1133">Transmembrane helix</keyword>
<protein>
    <recommendedName>
        <fullName evidence="2">Ice-binding protein C-terminal domain-containing protein</fullName>
    </recommendedName>
</protein>
<accession>X1A0T3</accession>
<feature type="transmembrane region" description="Helical" evidence="1">
    <location>
        <begin position="145"/>
        <end position="165"/>
    </location>
</feature>
<dbReference type="Pfam" id="PF07589">
    <property type="entry name" value="PEP-CTERM"/>
    <property type="match status" value="1"/>
</dbReference>
<dbReference type="InterPro" id="IPR013424">
    <property type="entry name" value="Ice-binding_C"/>
</dbReference>
<feature type="domain" description="Ice-binding protein C-terminal" evidence="2">
    <location>
        <begin position="144"/>
        <end position="167"/>
    </location>
</feature>
<keyword evidence="1" id="KW-0472">Membrane</keyword>
<keyword evidence="1" id="KW-0812">Transmembrane</keyword>
<name>X1A0T3_9ZZZZ</name>
<organism evidence="3">
    <name type="scientific">marine sediment metagenome</name>
    <dbReference type="NCBI Taxonomy" id="412755"/>
    <lineage>
        <taxon>unclassified sequences</taxon>
        <taxon>metagenomes</taxon>
        <taxon>ecological metagenomes</taxon>
    </lineage>
</organism>
<reference evidence="3" key="1">
    <citation type="journal article" date="2014" name="Front. Microbiol.">
        <title>High frequency of phylogenetically diverse reductive dehalogenase-homologous genes in deep subseafloor sedimentary metagenomes.</title>
        <authorList>
            <person name="Kawai M."/>
            <person name="Futagami T."/>
            <person name="Toyoda A."/>
            <person name="Takaki Y."/>
            <person name="Nishi S."/>
            <person name="Hori S."/>
            <person name="Arai W."/>
            <person name="Tsubouchi T."/>
            <person name="Morono Y."/>
            <person name="Uchiyama I."/>
            <person name="Ito T."/>
            <person name="Fujiyama A."/>
            <person name="Inagaki F."/>
            <person name="Takami H."/>
        </authorList>
    </citation>
    <scope>NUCLEOTIDE SEQUENCE</scope>
    <source>
        <strain evidence="3">Expedition CK06-06</strain>
    </source>
</reference>
<proteinExistence type="predicted"/>
<evidence type="ECO:0000256" key="1">
    <source>
        <dbReference type="SAM" id="Phobius"/>
    </source>
</evidence>
<gene>
    <name evidence="3" type="ORF">S01H4_34979</name>
</gene>
<dbReference type="AlphaFoldDB" id="X1A0T3"/>
<comment type="caution">
    <text evidence="3">The sequence shown here is derived from an EMBL/GenBank/DDBJ whole genome shotgun (WGS) entry which is preliminary data.</text>
</comment>
<evidence type="ECO:0000259" key="2">
    <source>
        <dbReference type="Pfam" id="PF07589"/>
    </source>
</evidence>
<dbReference type="EMBL" id="BART01018545">
    <property type="protein sequence ID" value="GAG75705.1"/>
    <property type="molecule type" value="Genomic_DNA"/>
</dbReference>
<feature type="non-terminal residue" evidence="3">
    <location>
        <position position="1"/>
    </location>
</feature>